<protein>
    <submittedName>
        <fullName evidence="1">Uncharacterized protein</fullName>
    </submittedName>
</protein>
<dbReference type="AlphaFoldDB" id="X1VMR9"/>
<dbReference type="InterPro" id="IPR003786">
    <property type="entry name" value="FdhD"/>
</dbReference>
<accession>X1VMR9</accession>
<feature type="non-terminal residue" evidence="1">
    <location>
        <position position="98"/>
    </location>
</feature>
<dbReference type="Pfam" id="PF02634">
    <property type="entry name" value="FdhD-NarQ"/>
    <property type="match status" value="1"/>
</dbReference>
<organism evidence="1">
    <name type="scientific">marine sediment metagenome</name>
    <dbReference type="NCBI Taxonomy" id="412755"/>
    <lineage>
        <taxon>unclassified sequences</taxon>
        <taxon>metagenomes</taxon>
        <taxon>ecological metagenomes</taxon>
    </lineage>
</organism>
<dbReference type="Gene3D" id="3.10.20.10">
    <property type="match status" value="1"/>
</dbReference>
<dbReference type="EMBL" id="BARW01028159">
    <property type="protein sequence ID" value="GAJ09890.1"/>
    <property type="molecule type" value="Genomic_DNA"/>
</dbReference>
<reference evidence="1" key="1">
    <citation type="journal article" date="2014" name="Front. Microbiol.">
        <title>High frequency of phylogenetically diverse reductive dehalogenase-homologous genes in deep subseafloor sedimentary metagenomes.</title>
        <authorList>
            <person name="Kawai M."/>
            <person name="Futagami T."/>
            <person name="Toyoda A."/>
            <person name="Takaki Y."/>
            <person name="Nishi S."/>
            <person name="Hori S."/>
            <person name="Arai W."/>
            <person name="Tsubouchi T."/>
            <person name="Morono Y."/>
            <person name="Uchiyama I."/>
            <person name="Ito T."/>
            <person name="Fujiyama A."/>
            <person name="Inagaki F."/>
            <person name="Takami H."/>
        </authorList>
    </citation>
    <scope>NUCLEOTIDE SEQUENCE</scope>
    <source>
        <strain evidence="1">Expedition CK06-06</strain>
    </source>
</reference>
<sequence>MSIRRKTKSYRAFRSKKGIGETGSLEFIGEEPLLIGIEDKPYSVVMRTPGEEVFHAAGFCLGEGIVDFPDDFKTIAYDEDLDPNVIDIQLKFERRKKI</sequence>
<evidence type="ECO:0000313" key="1">
    <source>
        <dbReference type="EMBL" id="GAJ09890.1"/>
    </source>
</evidence>
<proteinExistence type="predicted"/>
<gene>
    <name evidence="1" type="ORF">S12H4_45530</name>
</gene>
<dbReference type="GO" id="GO:0016783">
    <property type="term" value="F:sulfurtransferase activity"/>
    <property type="evidence" value="ECO:0007669"/>
    <property type="project" value="InterPro"/>
</dbReference>
<comment type="caution">
    <text evidence="1">The sequence shown here is derived from an EMBL/GenBank/DDBJ whole genome shotgun (WGS) entry which is preliminary data.</text>
</comment>
<name>X1VMR9_9ZZZZ</name>
<dbReference type="InterPro" id="IPR016193">
    <property type="entry name" value="Cytidine_deaminase-like"/>
</dbReference>
<dbReference type="SUPFAM" id="SSF53927">
    <property type="entry name" value="Cytidine deaminase-like"/>
    <property type="match status" value="1"/>
</dbReference>